<dbReference type="InterPro" id="IPR011009">
    <property type="entry name" value="Kinase-like_dom_sf"/>
</dbReference>
<dbReference type="Pfam" id="PF01636">
    <property type="entry name" value="APH"/>
    <property type="match status" value="1"/>
</dbReference>
<name>A0A5D0CWW8_9BACL</name>
<dbReference type="InterPro" id="IPR002575">
    <property type="entry name" value="Aminoglycoside_PTrfase"/>
</dbReference>
<dbReference type="SUPFAM" id="SSF56112">
    <property type="entry name" value="Protein kinase-like (PK-like)"/>
    <property type="match status" value="1"/>
</dbReference>
<evidence type="ECO:0000313" key="3">
    <source>
        <dbReference type="Proteomes" id="UP000325218"/>
    </source>
</evidence>
<sequence>MTHIKNRHELFSLNPGLEAEVVKVETEHGAYVLKIWNKDSKPDVGKQYHLLSELYTKGIRVSKPYGWGTDMNQNPVLLTSYDGVPISKLDKSKLKKIVQMLVQVHNYHENRDMALIPKYDFVAYFFPRLEQHHDLKNSLVKLLDRIEIRQDRFIHGDYNLGNILEHQDKLTVIDWTNGQLGDIRYDIAWSVFLVRVYVGERYGRMYASEFRALIPGFSLEDAEIFEAVACLRWILLSRMSDLSQGSSILKRVNEIILSNPWLDEELILKGKSRRL</sequence>
<keyword evidence="2" id="KW-0808">Transferase</keyword>
<keyword evidence="3" id="KW-1185">Reference proteome</keyword>
<protein>
    <submittedName>
        <fullName evidence="2">Aminoglycoside phosphotransferase family protein</fullName>
    </submittedName>
</protein>
<dbReference type="EMBL" id="VSDO01000001">
    <property type="protein sequence ID" value="TYA14489.1"/>
    <property type="molecule type" value="Genomic_DNA"/>
</dbReference>
<organism evidence="2 3">
    <name type="scientific">Paenibacillus faecis</name>
    <dbReference type="NCBI Taxonomy" id="862114"/>
    <lineage>
        <taxon>Bacteria</taxon>
        <taxon>Bacillati</taxon>
        <taxon>Bacillota</taxon>
        <taxon>Bacilli</taxon>
        <taxon>Bacillales</taxon>
        <taxon>Paenibacillaceae</taxon>
        <taxon>Paenibacillus</taxon>
    </lineage>
</organism>
<evidence type="ECO:0000259" key="1">
    <source>
        <dbReference type="Pfam" id="PF01636"/>
    </source>
</evidence>
<reference evidence="2 3" key="1">
    <citation type="submission" date="2019-08" db="EMBL/GenBank/DDBJ databases">
        <title>Genome sequencing of Paenibacillus faecis DSM 23593(T).</title>
        <authorList>
            <person name="Kook J.-K."/>
            <person name="Park S.-N."/>
            <person name="Lim Y.K."/>
        </authorList>
    </citation>
    <scope>NUCLEOTIDE SEQUENCE [LARGE SCALE GENOMIC DNA]</scope>
    <source>
        <strain evidence="2 3">DSM 23593</strain>
    </source>
</reference>
<dbReference type="GO" id="GO:0016740">
    <property type="term" value="F:transferase activity"/>
    <property type="evidence" value="ECO:0007669"/>
    <property type="project" value="UniProtKB-KW"/>
</dbReference>
<dbReference type="OrthoDB" id="9812495at2"/>
<accession>A0A5D0CWW8</accession>
<proteinExistence type="predicted"/>
<dbReference type="Gene3D" id="3.90.1200.10">
    <property type="match status" value="1"/>
</dbReference>
<dbReference type="AlphaFoldDB" id="A0A5D0CWW8"/>
<gene>
    <name evidence="2" type="ORF">FRY98_02025</name>
</gene>
<evidence type="ECO:0000313" key="2">
    <source>
        <dbReference type="EMBL" id="TYA14489.1"/>
    </source>
</evidence>
<comment type="caution">
    <text evidence="2">The sequence shown here is derived from an EMBL/GenBank/DDBJ whole genome shotgun (WGS) entry which is preliminary data.</text>
</comment>
<dbReference type="Proteomes" id="UP000325218">
    <property type="component" value="Unassembled WGS sequence"/>
</dbReference>
<feature type="domain" description="Aminoglycoside phosphotransferase" evidence="1">
    <location>
        <begin position="14"/>
        <end position="203"/>
    </location>
</feature>